<protein>
    <submittedName>
        <fullName evidence="7">Threonine/homoserine/homoserine lactone efflux protein</fullName>
    </submittedName>
</protein>
<keyword evidence="4 6" id="KW-1133">Transmembrane helix</keyword>
<evidence type="ECO:0000256" key="3">
    <source>
        <dbReference type="ARBA" id="ARBA00022692"/>
    </source>
</evidence>
<dbReference type="PANTHER" id="PTHR30086:SF20">
    <property type="entry name" value="ARGININE EXPORTER PROTEIN ARGO-RELATED"/>
    <property type="match status" value="1"/>
</dbReference>
<dbReference type="InterPro" id="IPR001123">
    <property type="entry name" value="LeuE-type"/>
</dbReference>
<comment type="subcellular location">
    <subcellularLocation>
        <location evidence="1">Cell membrane</location>
        <topology evidence="1">Multi-pass membrane protein</topology>
    </subcellularLocation>
</comment>
<evidence type="ECO:0000256" key="2">
    <source>
        <dbReference type="ARBA" id="ARBA00022475"/>
    </source>
</evidence>
<dbReference type="OrthoDB" id="6710777at2"/>
<feature type="transmembrane region" description="Helical" evidence="6">
    <location>
        <begin position="48"/>
        <end position="65"/>
    </location>
</feature>
<dbReference type="EMBL" id="FSRM01000002">
    <property type="protein sequence ID" value="SIO52273.1"/>
    <property type="molecule type" value="Genomic_DNA"/>
</dbReference>
<dbReference type="PANTHER" id="PTHR30086">
    <property type="entry name" value="ARGININE EXPORTER PROTEIN ARGO"/>
    <property type="match status" value="1"/>
</dbReference>
<feature type="transmembrane region" description="Helical" evidence="6">
    <location>
        <begin position="6"/>
        <end position="28"/>
    </location>
</feature>
<feature type="transmembrane region" description="Helical" evidence="6">
    <location>
        <begin position="139"/>
        <end position="161"/>
    </location>
</feature>
<name>A0A1N6K765_9BURK</name>
<feature type="transmembrane region" description="Helical" evidence="6">
    <location>
        <begin position="182"/>
        <end position="202"/>
    </location>
</feature>
<evidence type="ECO:0000313" key="7">
    <source>
        <dbReference type="EMBL" id="SIO52273.1"/>
    </source>
</evidence>
<dbReference type="GO" id="GO:0033228">
    <property type="term" value="P:cysteine export across plasma membrane"/>
    <property type="evidence" value="ECO:0007669"/>
    <property type="project" value="TreeGrafter"/>
</dbReference>
<dbReference type="AlphaFoldDB" id="A0A1N6K765"/>
<dbReference type="RefSeq" id="WP_074268083.1">
    <property type="nucleotide sequence ID" value="NZ_FSRM01000002.1"/>
</dbReference>
<accession>A0A1N6K765</accession>
<dbReference type="GO" id="GO:0005886">
    <property type="term" value="C:plasma membrane"/>
    <property type="evidence" value="ECO:0007669"/>
    <property type="project" value="UniProtKB-SubCell"/>
</dbReference>
<dbReference type="Pfam" id="PF01810">
    <property type="entry name" value="LysE"/>
    <property type="match status" value="1"/>
</dbReference>
<evidence type="ECO:0000256" key="6">
    <source>
        <dbReference type="SAM" id="Phobius"/>
    </source>
</evidence>
<feature type="transmembrane region" description="Helical" evidence="6">
    <location>
        <begin position="110"/>
        <end position="133"/>
    </location>
</feature>
<organism evidence="7 8">
    <name type="scientific">Paraburkholderia phenazinium</name>
    <dbReference type="NCBI Taxonomy" id="60549"/>
    <lineage>
        <taxon>Bacteria</taxon>
        <taxon>Pseudomonadati</taxon>
        <taxon>Pseudomonadota</taxon>
        <taxon>Betaproteobacteria</taxon>
        <taxon>Burkholderiales</taxon>
        <taxon>Burkholderiaceae</taxon>
        <taxon>Paraburkholderia</taxon>
    </lineage>
</organism>
<evidence type="ECO:0000256" key="4">
    <source>
        <dbReference type="ARBA" id="ARBA00022989"/>
    </source>
</evidence>
<keyword evidence="3 6" id="KW-0812">Transmembrane</keyword>
<proteinExistence type="predicted"/>
<evidence type="ECO:0000313" key="8">
    <source>
        <dbReference type="Proteomes" id="UP000184693"/>
    </source>
</evidence>
<keyword evidence="2" id="KW-1003">Cell membrane</keyword>
<evidence type="ECO:0000256" key="1">
    <source>
        <dbReference type="ARBA" id="ARBA00004651"/>
    </source>
</evidence>
<evidence type="ECO:0000256" key="5">
    <source>
        <dbReference type="ARBA" id="ARBA00023136"/>
    </source>
</evidence>
<dbReference type="GO" id="GO:0015171">
    <property type="term" value="F:amino acid transmembrane transporter activity"/>
    <property type="evidence" value="ECO:0007669"/>
    <property type="project" value="TreeGrafter"/>
</dbReference>
<gene>
    <name evidence="7" type="ORF">SAMN05444168_6220</name>
</gene>
<sequence length="208" mass="21888">MLSTSSAALLALGSAIVLVVPGPTNTLLATAGLRRGMRRSAHLTGGEFAGYLVSISAWGLFLSHAATSLTWLPTLLRLASSLYLAYLSVRMWQTANSFSSSTHATIGLRTLFVATLLNPKAILFAGTIFPAAVFQSLGAYLEAMAIFTALLVPIGLLWITFGAGLGSGRLKRVNPVHVQRCASIILAAFSLSLAWAALHQVVRFSGSA</sequence>
<feature type="transmembrane region" description="Helical" evidence="6">
    <location>
        <begin position="71"/>
        <end position="89"/>
    </location>
</feature>
<keyword evidence="5 6" id="KW-0472">Membrane</keyword>
<reference evidence="7 8" key="1">
    <citation type="submission" date="2016-11" db="EMBL/GenBank/DDBJ databases">
        <authorList>
            <person name="Jaros S."/>
            <person name="Januszkiewicz K."/>
            <person name="Wedrychowicz H."/>
        </authorList>
    </citation>
    <scope>NUCLEOTIDE SEQUENCE [LARGE SCALE GENOMIC DNA]</scope>
    <source>
        <strain evidence="7 8">GAS86</strain>
    </source>
</reference>
<dbReference type="Proteomes" id="UP000184693">
    <property type="component" value="Unassembled WGS sequence"/>
</dbReference>